<feature type="region of interest" description="Disordered" evidence="1">
    <location>
        <begin position="1"/>
        <end position="26"/>
    </location>
</feature>
<feature type="region of interest" description="Disordered" evidence="1">
    <location>
        <begin position="52"/>
        <end position="117"/>
    </location>
</feature>
<feature type="compositionally biased region" description="Low complexity" evidence="1">
    <location>
        <begin position="52"/>
        <end position="80"/>
    </location>
</feature>
<accession>A0ABD1G4Q9</accession>
<comment type="caution">
    <text evidence="2">The sequence shown here is derived from an EMBL/GenBank/DDBJ whole genome shotgun (WGS) entry which is preliminary data.</text>
</comment>
<keyword evidence="3" id="KW-1185">Reference proteome</keyword>
<evidence type="ECO:0000256" key="1">
    <source>
        <dbReference type="SAM" id="MobiDB-lite"/>
    </source>
</evidence>
<evidence type="ECO:0000313" key="2">
    <source>
        <dbReference type="EMBL" id="KAL1539106.1"/>
    </source>
</evidence>
<dbReference type="AlphaFoldDB" id="A0ABD1G4Q9"/>
<name>A0ABD1G4Q9_SALDI</name>
<sequence length="334" mass="35961">MEAVHEDGGEGGMQCARHPFRNSSPSGGICASCLQEKLGKLVSSSYAVAVFPSSASSSPSSRSTTYSAAAADSRATSSGSHQPRKLPFVSKKKSKEERSSEMVFKRSKSTATPRRGGIHFFDDKHVQDYKTPSKRRFWKFLHYSKHPTSRKGEKHVKNLNFSSPTTEGERKRDEFVAVDDNEATFDRKVSRSRSVGCGSRSFSGDFFERISTGFGDCTLRRVESQREGKPKMQQSDCSRQRVRCGGIFGGFGLTSSSSSSHLIAAASDRSSNGGGKSMVGLGHLSHGRSKSWGWALASPMRAFGKSSAVKRGDVSAKNAAPNLAAIPSLLAVGG</sequence>
<protein>
    <submittedName>
        <fullName evidence="2">Uncharacterized protein</fullName>
    </submittedName>
</protein>
<gene>
    <name evidence="2" type="ORF">AAHA92_27770</name>
</gene>
<feature type="compositionally biased region" description="Basic and acidic residues" evidence="1">
    <location>
        <begin position="94"/>
        <end position="104"/>
    </location>
</feature>
<reference evidence="2 3" key="1">
    <citation type="submission" date="2024-06" db="EMBL/GenBank/DDBJ databases">
        <title>A chromosome level genome sequence of Diviner's sage (Salvia divinorum).</title>
        <authorList>
            <person name="Ford S.A."/>
            <person name="Ro D.-K."/>
            <person name="Ness R.W."/>
            <person name="Phillips M.A."/>
        </authorList>
    </citation>
    <scope>NUCLEOTIDE SEQUENCE [LARGE SCALE GENOMIC DNA]</scope>
    <source>
        <strain evidence="2">SAF-2024a</strain>
        <tissue evidence="2">Leaf</tissue>
    </source>
</reference>
<dbReference type="Proteomes" id="UP001567538">
    <property type="component" value="Unassembled WGS sequence"/>
</dbReference>
<organism evidence="2 3">
    <name type="scientific">Salvia divinorum</name>
    <name type="common">Maria pastora</name>
    <name type="synonym">Diviner's sage</name>
    <dbReference type="NCBI Taxonomy" id="28513"/>
    <lineage>
        <taxon>Eukaryota</taxon>
        <taxon>Viridiplantae</taxon>
        <taxon>Streptophyta</taxon>
        <taxon>Embryophyta</taxon>
        <taxon>Tracheophyta</taxon>
        <taxon>Spermatophyta</taxon>
        <taxon>Magnoliopsida</taxon>
        <taxon>eudicotyledons</taxon>
        <taxon>Gunneridae</taxon>
        <taxon>Pentapetalae</taxon>
        <taxon>asterids</taxon>
        <taxon>lamiids</taxon>
        <taxon>Lamiales</taxon>
        <taxon>Lamiaceae</taxon>
        <taxon>Nepetoideae</taxon>
        <taxon>Mentheae</taxon>
        <taxon>Salviinae</taxon>
        <taxon>Salvia</taxon>
        <taxon>Salvia subgen. Calosphace</taxon>
    </lineage>
</organism>
<evidence type="ECO:0000313" key="3">
    <source>
        <dbReference type="Proteomes" id="UP001567538"/>
    </source>
</evidence>
<dbReference type="PANTHER" id="PTHR34460">
    <property type="entry name" value="VITELLOGENIN-LIKE PROTEIN"/>
    <property type="match status" value="1"/>
</dbReference>
<dbReference type="EMBL" id="JBEAFC010000010">
    <property type="protein sequence ID" value="KAL1539106.1"/>
    <property type="molecule type" value="Genomic_DNA"/>
</dbReference>
<proteinExistence type="predicted"/>
<dbReference type="PANTHER" id="PTHR34460:SF2">
    <property type="entry name" value="OS04G0405500 PROTEIN"/>
    <property type="match status" value="1"/>
</dbReference>